<evidence type="ECO:0000313" key="2">
    <source>
        <dbReference type="Proteomes" id="UP000887116"/>
    </source>
</evidence>
<organism evidence="1 2">
    <name type="scientific">Trichonephila clavata</name>
    <name type="common">Joro spider</name>
    <name type="synonym">Nephila clavata</name>
    <dbReference type="NCBI Taxonomy" id="2740835"/>
    <lineage>
        <taxon>Eukaryota</taxon>
        <taxon>Metazoa</taxon>
        <taxon>Ecdysozoa</taxon>
        <taxon>Arthropoda</taxon>
        <taxon>Chelicerata</taxon>
        <taxon>Arachnida</taxon>
        <taxon>Araneae</taxon>
        <taxon>Araneomorphae</taxon>
        <taxon>Entelegynae</taxon>
        <taxon>Araneoidea</taxon>
        <taxon>Nephilidae</taxon>
        <taxon>Trichonephila</taxon>
    </lineage>
</organism>
<reference evidence="1" key="1">
    <citation type="submission" date="2020-07" db="EMBL/GenBank/DDBJ databases">
        <title>Multicomponent nature underlies the extraordinary mechanical properties of spider dragline silk.</title>
        <authorList>
            <person name="Kono N."/>
            <person name="Nakamura H."/>
            <person name="Mori M."/>
            <person name="Yoshida Y."/>
            <person name="Ohtoshi R."/>
            <person name="Malay A.D."/>
            <person name="Moran D.A.P."/>
            <person name="Tomita M."/>
            <person name="Numata K."/>
            <person name="Arakawa K."/>
        </authorList>
    </citation>
    <scope>NUCLEOTIDE SEQUENCE</scope>
</reference>
<comment type="caution">
    <text evidence="1">The sequence shown here is derived from an EMBL/GenBank/DDBJ whole genome shotgun (WGS) entry which is preliminary data.</text>
</comment>
<dbReference type="Proteomes" id="UP000887116">
    <property type="component" value="Unassembled WGS sequence"/>
</dbReference>
<keyword evidence="2" id="KW-1185">Reference proteome</keyword>
<evidence type="ECO:0000313" key="1">
    <source>
        <dbReference type="EMBL" id="GFQ99738.1"/>
    </source>
</evidence>
<protein>
    <submittedName>
        <fullName evidence="1">Uncharacterized protein</fullName>
    </submittedName>
</protein>
<gene>
    <name evidence="1" type="ORF">TNCT_667631</name>
</gene>
<accession>A0A8X6LAE1</accession>
<sequence>MIFETTGNGSKGRKHVSSNFKNGFINARLHYIRTKVKTIAKNMKVPRGEKQENVFPAVLPWRPSRVGDPSHVRLLTQAGGFGTNGVQFIVSIQNSNAETGHFG</sequence>
<dbReference type="AlphaFoldDB" id="A0A8X6LAE1"/>
<name>A0A8X6LAE1_TRICU</name>
<proteinExistence type="predicted"/>
<dbReference type="EMBL" id="BMAO01034906">
    <property type="protein sequence ID" value="GFQ99738.1"/>
    <property type="molecule type" value="Genomic_DNA"/>
</dbReference>